<evidence type="ECO:0000256" key="2">
    <source>
        <dbReference type="ARBA" id="ARBA00023015"/>
    </source>
</evidence>
<dbReference type="AlphaFoldDB" id="A0A511JBY4"/>
<dbReference type="OrthoDB" id="9808620at2"/>
<dbReference type="RefSeq" id="WP_146843139.1">
    <property type="nucleotide sequence ID" value="NZ_BJWG01000009.1"/>
</dbReference>
<dbReference type="GO" id="GO:0003700">
    <property type="term" value="F:DNA-binding transcription factor activity"/>
    <property type="evidence" value="ECO:0007669"/>
    <property type="project" value="InterPro"/>
</dbReference>
<keyword evidence="7" id="KW-1185">Reference proteome</keyword>
<accession>A0A511JBY4</accession>
<keyword evidence="2" id="KW-0805">Transcription regulation</keyword>
<dbReference type="InterPro" id="IPR036390">
    <property type="entry name" value="WH_DNA-bd_sf"/>
</dbReference>
<dbReference type="Pfam" id="PF00126">
    <property type="entry name" value="HTH_1"/>
    <property type="match status" value="1"/>
</dbReference>
<dbReference type="Proteomes" id="UP000321720">
    <property type="component" value="Unassembled WGS sequence"/>
</dbReference>
<gene>
    <name evidence="6" type="ORF">CCO02nite_21530</name>
</gene>
<feature type="domain" description="HTH lysR-type" evidence="5">
    <location>
        <begin position="1"/>
        <end position="59"/>
    </location>
</feature>
<name>A0A511JBY4_9CELL</name>
<dbReference type="PANTHER" id="PTHR30126:SF39">
    <property type="entry name" value="HTH-TYPE TRANSCRIPTIONAL REGULATOR CYSL"/>
    <property type="match status" value="1"/>
</dbReference>
<dbReference type="InterPro" id="IPR000847">
    <property type="entry name" value="LysR_HTH_N"/>
</dbReference>
<dbReference type="PRINTS" id="PR00039">
    <property type="entry name" value="HTHLYSR"/>
</dbReference>
<evidence type="ECO:0000256" key="3">
    <source>
        <dbReference type="ARBA" id="ARBA00023125"/>
    </source>
</evidence>
<dbReference type="PROSITE" id="PS50931">
    <property type="entry name" value="HTH_LYSR"/>
    <property type="match status" value="1"/>
</dbReference>
<comment type="caution">
    <text evidence="6">The sequence shown here is derived from an EMBL/GenBank/DDBJ whole genome shotgun (WGS) entry which is preliminary data.</text>
</comment>
<sequence length="304" mass="31564">MTDLVGLRILVAIDSAGGISAAARTLGLSQQAVSQRVRALEREVGAHLVERSSRGSALTVTGRLVATWAADVVEAATRFDVAVASLHGPGAAPLRVAASLTVAEYLLPGWLVRLRAGESAGAREVELTAVNSAGVLELVRDGSHDVGFVETPHLPDDVSARTLGHDELVVVVGPRHAWARRRTPLRAAELAATALVTRETGSGTRAALEEALTRHLGLAPSDLPRPAAQLPTTAAVRATVALGTSPAVLSALAVRDAIADGSLVRVPVVDLHLSRPLSVVWSRDLPRVPAAARALMDVIAADLP</sequence>
<evidence type="ECO:0000259" key="5">
    <source>
        <dbReference type="PROSITE" id="PS50931"/>
    </source>
</evidence>
<dbReference type="EMBL" id="BJWG01000009">
    <property type="protein sequence ID" value="GEL95495.1"/>
    <property type="molecule type" value="Genomic_DNA"/>
</dbReference>
<keyword evidence="4" id="KW-0804">Transcription</keyword>
<dbReference type="GO" id="GO:0000976">
    <property type="term" value="F:transcription cis-regulatory region binding"/>
    <property type="evidence" value="ECO:0007669"/>
    <property type="project" value="TreeGrafter"/>
</dbReference>
<keyword evidence="3" id="KW-0238">DNA-binding</keyword>
<dbReference type="InterPro" id="IPR036388">
    <property type="entry name" value="WH-like_DNA-bd_sf"/>
</dbReference>
<dbReference type="SUPFAM" id="SSF46785">
    <property type="entry name" value="Winged helix' DNA-binding domain"/>
    <property type="match status" value="1"/>
</dbReference>
<dbReference type="Gene3D" id="3.40.190.10">
    <property type="entry name" value="Periplasmic binding protein-like II"/>
    <property type="match status" value="2"/>
</dbReference>
<reference evidence="6 7" key="1">
    <citation type="submission" date="2019-07" db="EMBL/GenBank/DDBJ databases">
        <title>Whole genome shotgun sequence of Cellulomonas composti NBRC 100758.</title>
        <authorList>
            <person name="Hosoyama A."/>
            <person name="Uohara A."/>
            <person name="Ohji S."/>
            <person name="Ichikawa N."/>
        </authorList>
    </citation>
    <scope>NUCLEOTIDE SEQUENCE [LARGE SCALE GENOMIC DNA]</scope>
    <source>
        <strain evidence="6 7">NBRC 100758</strain>
    </source>
</reference>
<evidence type="ECO:0000313" key="6">
    <source>
        <dbReference type="EMBL" id="GEL95495.1"/>
    </source>
</evidence>
<dbReference type="PANTHER" id="PTHR30126">
    <property type="entry name" value="HTH-TYPE TRANSCRIPTIONAL REGULATOR"/>
    <property type="match status" value="1"/>
</dbReference>
<dbReference type="Pfam" id="PF03466">
    <property type="entry name" value="LysR_substrate"/>
    <property type="match status" value="1"/>
</dbReference>
<evidence type="ECO:0000313" key="7">
    <source>
        <dbReference type="Proteomes" id="UP000321720"/>
    </source>
</evidence>
<dbReference type="InterPro" id="IPR005119">
    <property type="entry name" value="LysR_subst-bd"/>
</dbReference>
<protein>
    <submittedName>
        <fullName evidence="6">LysR family transcriptional regulator</fullName>
    </submittedName>
</protein>
<comment type="similarity">
    <text evidence="1">Belongs to the LysR transcriptional regulatory family.</text>
</comment>
<proteinExistence type="inferred from homology"/>
<dbReference type="Gene3D" id="1.10.10.10">
    <property type="entry name" value="Winged helix-like DNA-binding domain superfamily/Winged helix DNA-binding domain"/>
    <property type="match status" value="1"/>
</dbReference>
<organism evidence="6 7">
    <name type="scientific">Cellulomonas composti</name>
    <dbReference type="NCBI Taxonomy" id="266130"/>
    <lineage>
        <taxon>Bacteria</taxon>
        <taxon>Bacillati</taxon>
        <taxon>Actinomycetota</taxon>
        <taxon>Actinomycetes</taxon>
        <taxon>Micrococcales</taxon>
        <taxon>Cellulomonadaceae</taxon>
        <taxon>Cellulomonas</taxon>
    </lineage>
</organism>
<evidence type="ECO:0000256" key="1">
    <source>
        <dbReference type="ARBA" id="ARBA00009437"/>
    </source>
</evidence>
<dbReference type="SUPFAM" id="SSF53850">
    <property type="entry name" value="Periplasmic binding protein-like II"/>
    <property type="match status" value="1"/>
</dbReference>
<evidence type="ECO:0000256" key="4">
    <source>
        <dbReference type="ARBA" id="ARBA00023163"/>
    </source>
</evidence>